<dbReference type="AlphaFoldDB" id="A0A2W2AHM3"/>
<dbReference type="InterPro" id="IPR014030">
    <property type="entry name" value="Ketoacyl_synth_N"/>
</dbReference>
<gene>
    <name evidence="2" type="ORF">DN068_00120</name>
</gene>
<name>A0A2W2AHM3_9BACT</name>
<evidence type="ECO:0000313" key="3">
    <source>
        <dbReference type="Proteomes" id="UP000248745"/>
    </source>
</evidence>
<comment type="caution">
    <text evidence="2">The sequence shown here is derived from an EMBL/GenBank/DDBJ whole genome shotgun (WGS) entry which is preliminary data.</text>
</comment>
<dbReference type="Proteomes" id="UP000248745">
    <property type="component" value="Unassembled WGS sequence"/>
</dbReference>
<keyword evidence="3" id="KW-1185">Reference proteome</keyword>
<dbReference type="OrthoDB" id="1404523at2"/>
<dbReference type="SUPFAM" id="SSF53901">
    <property type="entry name" value="Thiolase-like"/>
    <property type="match status" value="1"/>
</dbReference>
<reference evidence="2 3" key="1">
    <citation type="submission" date="2018-06" db="EMBL/GenBank/DDBJ databases">
        <title>Mucibacter soli gen. nov., sp. nov., a new member of the family Chitinophagaceae producing mucin.</title>
        <authorList>
            <person name="Kim M.-K."/>
            <person name="Park S."/>
            <person name="Kim T.-S."/>
            <person name="Joung Y."/>
            <person name="Han J.-H."/>
            <person name="Kim S.B."/>
        </authorList>
    </citation>
    <scope>NUCLEOTIDE SEQUENCE [LARGE SCALE GENOMIC DNA]</scope>
    <source>
        <strain evidence="2 3">R1-15</strain>
    </source>
</reference>
<dbReference type="EMBL" id="QKTW01000001">
    <property type="protein sequence ID" value="PZF74995.1"/>
    <property type="molecule type" value="Genomic_DNA"/>
</dbReference>
<organism evidence="2 3">
    <name type="scientific">Taibaiella soli</name>
    <dbReference type="NCBI Taxonomy" id="1649169"/>
    <lineage>
        <taxon>Bacteria</taxon>
        <taxon>Pseudomonadati</taxon>
        <taxon>Bacteroidota</taxon>
        <taxon>Chitinophagia</taxon>
        <taxon>Chitinophagales</taxon>
        <taxon>Chitinophagaceae</taxon>
        <taxon>Taibaiella</taxon>
    </lineage>
</organism>
<dbReference type="GO" id="GO:0016746">
    <property type="term" value="F:acyltransferase activity"/>
    <property type="evidence" value="ECO:0007669"/>
    <property type="project" value="InterPro"/>
</dbReference>
<sequence length="354" mass="39133">MIKHPLYIKAACAISPQHSFGDTPVLDPVVPSEGNRFVAVDVDYRAFINPVAIRRMSRLLKMSISAAMKCLQNAGVSMPDAIITGTGRGSAGDMQHFLKDMIMMKEEALNPTFFIQSTYNAPNGWIALQSKSTGYNQTFVHRGISLELALLDAQLLLTETGDNQNILIGSYDETTADYFVVKEKLNYWKKETVASEHLYQNNETLGTIAGEGAAFFVVSGEKEGATCSIESLEIIHQPAPTMIRNKVHEVLAANGLTTDDIDVVLCGRSGDVRFEAWYNVLEDFTTQTIAGFKHLCGEYETTSGFALWLAHHIFSQASVPESTILQKGDRKEIRHVLIINHFILDTVSITLLRG</sequence>
<protein>
    <submittedName>
        <fullName evidence="2">Beta-ketoacyl synthase</fullName>
    </submittedName>
</protein>
<evidence type="ECO:0000313" key="2">
    <source>
        <dbReference type="EMBL" id="PZF74995.1"/>
    </source>
</evidence>
<dbReference type="InterPro" id="IPR016039">
    <property type="entry name" value="Thiolase-like"/>
</dbReference>
<proteinExistence type="predicted"/>
<accession>A0A2W2AHM3</accession>
<dbReference type="Pfam" id="PF13723">
    <property type="entry name" value="Ketoacyl-synt_2"/>
    <property type="match status" value="1"/>
</dbReference>
<feature type="domain" description="Beta-ketoacyl synthase-like N-terminal" evidence="1">
    <location>
        <begin position="45"/>
        <end position="179"/>
    </location>
</feature>
<dbReference type="RefSeq" id="WP_110996843.1">
    <property type="nucleotide sequence ID" value="NZ_QKTW01000001.1"/>
</dbReference>
<evidence type="ECO:0000259" key="1">
    <source>
        <dbReference type="Pfam" id="PF13723"/>
    </source>
</evidence>
<dbReference type="Gene3D" id="3.40.47.10">
    <property type="match status" value="1"/>
</dbReference>